<reference evidence="2" key="1">
    <citation type="submission" date="2020-03" db="EMBL/GenBank/DDBJ databases">
        <title>The deep terrestrial virosphere.</title>
        <authorList>
            <person name="Holmfeldt K."/>
            <person name="Nilsson E."/>
            <person name="Simone D."/>
            <person name="Lopez-Fernandez M."/>
            <person name="Wu X."/>
            <person name="de Brujin I."/>
            <person name="Lundin D."/>
            <person name="Andersson A."/>
            <person name="Bertilsson S."/>
            <person name="Dopson M."/>
        </authorList>
    </citation>
    <scope>NUCLEOTIDE SEQUENCE</scope>
    <source>
        <strain evidence="2">TM448B00479</strain>
    </source>
</reference>
<evidence type="ECO:0000313" key="2">
    <source>
        <dbReference type="EMBL" id="QJH95593.1"/>
    </source>
</evidence>
<organism evidence="2">
    <name type="scientific">viral metagenome</name>
    <dbReference type="NCBI Taxonomy" id="1070528"/>
    <lineage>
        <taxon>unclassified sequences</taxon>
        <taxon>metagenomes</taxon>
        <taxon>organismal metagenomes</taxon>
    </lineage>
</organism>
<protein>
    <submittedName>
        <fullName evidence="2">Uncharacterized protein</fullName>
    </submittedName>
</protein>
<sequence length="66" mass="6838">MEPETTDPKPTIPAYILYKLDRTLAIAGIICIAMGAIILLKIADAQQIAIAAIGVLGGYIGGRAGK</sequence>
<feature type="transmembrane region" description="Helical" evidence="1">
    <location>
        <begin position="24"/>
        <end position="42"/>
    </location>
</feature>
<keyword evidence="1" id="KW-0812">Transmembrane</keyword>
<keyword evidence="1" id="KW-1133">Transmembrane helix</keyword>
<name>A0A6M3XEL8_9ZZZZ</name>
<keyword evidence="1" id="KW-0472">Membrane</keyword>
<accession>A0A6M3XEL8</accession>
<dbReference type="AlphaFoldDB" id="A0A6M3XEL8"/>
<proteinExistence type="predicted"/>
<evidence type="ECO:0000256" key="1">
    <source>
        <dbReference type="SAM" id="Phobius"/>
    </source>
</evidence>
<dbReference type="EMBL" id="MT144624">
    <property type="protein sequence ID" value="QJH95593.1"/>
    <property type="molecule type" value="Genomic_DNA"/>
</dbReference>
<gene>
    <name evidence="2" type="ORF">TM448B00479_0002</name>
</gene>